<dbReference type="AlphaFoldDB" id="A0A9P7J4X1"/>
<name>A0A9P7J4X1_9AGAM</name>
<evidence type="ECO:0000313" key="2">
    <source>
        <dbReference type="EMBL" id="KAG1802805.1"/>
    </source>
</evidence>
<gene>
    <name evidence="2" type="ORF">HD556DRAFT_1429568</name>
</gene>
<dbReference type="PANTHER" id="PTHR33096:SF1">
    <property type="entry name" value="CXC1-LIKE CYSTEINE CLUSTER ASSOCIATED WITH KDZ TRANSPOSASES DOMAIN-CONTAINING PROTEIN"/>
    <property type="match status" value="1"/>
</dbReference>
<sequence>MFCQECVLQSHTNNPLHRIDMWNNLFFQRSTLKQMGLCVQLGHEPGERCYNPHPSAGDDFIVIDVHGMHEIALDFCGCASAQIRYKQLLCAQWYPATTSDPRTAATFTLLEHFYILSFESKVSAYEFYHSLARQNNNAGLSHIRDRYSAFMRMIHKWRHLRQLHRAGRGHDPAGAKATTAGELAVQCPACPHPGKNIPQDWQNEPLLVRWKYALFIAIDANFRLKRKAVSSDNRDPSLNSGWAYFVEEAAYKSYLADQAGAKQDCSTCVSHNAVNMADTKSSHGLAATGVGAVDCARHDMKLVNGVGDLQKGKKYINMDYLVFSALLAFTVTMINISYDIACQWHKKLWTRMEAMPPRLHISHTSMTVRFFRTLTNVNEKFSFNWSKHVGRIDGEAPERRWSNINRVATSTKEMGPGSRHDTLDDHFGDWNWKKVMVLGQTLLRKISDTVKWKKEHGEGLAELERTIQPTLILQWRTEVEAWEEDGSQPNPNGIPAITQAAVHLQLAELEAHELQAGTNVSLHTDISPSRLITTGIDLQDQQQRLKTDMANASLHPMDKQKTTMQTRVTALQRQLDAWARVQELYMPIVSQFHQRSSEAGVMNTMPLKPESFKLWLPSELQPTVSCDKKLAAHKWDLRHTQALDALNEVASTRAQALIEGVEMRKRASVDKYRRARNALLALGYQLDKSGWDISLPPLLDSDVRPMGDMERQGTGTISWIWLDSHVDNSSSENERVQDCVRVEWCKVCACANRWSEEVELLLEEMRRVIVFLKWQAEWWGGKHSSRASESAAEQEGLAAYACRQAMLCLSLVASFQALWKDVPKFVSATLEIPLDSEDEPTIDAQPQLYN</sequence>
<keyword evidence="3" id="KW-1185">Reference proteome</keyword>
<dbReference type="RefSeq" id="XP_041165702.1">
    <property type="nucleotide sequence ID" value="XM_041304822.1"/>
</dbReference>
<accession>A0A9P7J4X1</accession>
<feature type="domain" description="CxC2-like cysteine cluster KDZ transposase-associated" evidence="1">
    <location>
        <begin position="32"/>
        <end position="139"/>
    </location>
</feature>
<evidence type="ECO:0000259" key="1">
    <source>
        <dbReference type="Pfam" id="PF18803"/>
    </source>
</evidence>
<comment type="caution">
    <text evidence="2">The sequence shown here is derived from an EMBL/GenBank/DDBJ whole genome shotgun (WGS) entry which is preliminary data.</text>
</comment>
<dbReference type="Proteomes" id="UP000719766">
    <property type="component" value="Unassembled WGS sequence"/>
</dbReference>
<organism evidence="2 3">
    <name type="scientific">Suillus plorans</name>
    <dbReference type="NCBI Taxonomy" id="116603"/>
    <lineage>
        <taxon>Eukaryota</taxon>
        <taxon>Fungi</taxon>
        <taxon>Dikarya</taxon>
        <taxon>Basidiomycota</taxon>
        <taxon>Agaricomycotina</taxon>
        <taxon>Agaricomycetes</taxon>
        <taxon>Agaricomycetidae</taxon>
        <taxon>Boletales</taxon>
        <taxon>Suillineae</taxon>
        <taxon>Suillaceae</taxon>
        <taxon>Suillus</taxon>
    </lineage>
</organism>
<dbReference type="InterPro" id="IPR040521">
    <property type="entry name" value="KDZ"/>
</dbReference>
<reference evidence="2" key="1">
    <citation type="journal article" date="2020" name="New Phytol.">
        <title>Comparative genomics reveals dynamic genome evolution in host specialist ectomycorrhizal fungi.</title>
        <authorList>
            <person name="Lofgren L.A."/>
            <person name="Nguyen N.H."/>
            <person name="Vilgalys R."/>
            <person name="Ruytinx J."/>
            <person name="Liao H.L."/>
            <person name="Branco S."/>
            <person name="Kuo A."/>
            <person name="LaButti K."/>
            <person name="Lipzen A."/>
            <person name="Andreopoulos W."/>
            <person name="Pangilinan J."/>
            <person name="Riley R."/>
            <person name="Hundley H."/>
            <person name="Na H."/>
            <person name="Barry K."/>
            <person name="Grigoriev I.V."/>
            <person name="Stajich J.E."/>
            <person name="Kennedy P.G."/>
        </authorList>
    </citation>
    <scope>NUCLEOTIDE SEQUENCE</scope>
    <source>
        <strain evidence="2">S12</strain>
    </source>
</reference>
<dbReference type="Pfam" id="PF18758">
    <property type="entry name" value="KDZ"/>
    <property type="match status" value="1"/>
</dbReference>
<dbReference type="Pfam" id="PF18803">
    <property type="entry name" value="CxC2"/>
    <property type="match status" value="1"/>
</dbReference>
<evidence type="ECO:0000313" key="3">
    <source>
        <dbReference type="Proteomes" id="UP000719766"/>
    </source>
</evidence>
<dbReference type="OrthoDB" id="3235114at2759"/>
<proteinExistence type="predicted"/>
<protein>
    <recommendedName>
        <fullName evidence="1">CxC2-like cysteine cluster KDZ transposase-associated domain-containing protein</fullName>
    </recommendedName>
</protein>
<dbReference type="GeneID" id="64598586"/>
<dbReference type="EMBL" id="JABBWE010000005">
    <property type="protein sequence ID" value="KAG1802805.1"/>
    <property type="molecule type" value="Genomic_DNA"/>
</dbReference>
<dbReference type="InterPro" id="IPR041457">
    <property type="entry name" value="CxC2_KDZ-assoc"/>
</dbReference>
<dbReference type="PANTHER" id="PTHR33096">
    <property type="entry name" value="CXC2 DOMAIN-CONTAINING PROTEIN"/>
    <property type="match status" value="1"/>
</dbReference>